<keyword evidence="14 18" id="KW-0961">Cell wall biogenesis/degradation</keyword>
<feature type="binding site" evidence="18">
    <location>
        <position position="385"/>
    </location>
    <ligand>
        <name>UDP-N-acetyl-alpha-D-glucosamine</name>
        <dbReference type="ChEBI" id="CHEBI:57705"/>
    </ligand>
</feature>
<evidence type="ECO:0000256" key="3">
    <source>
        <dbReference type="ARBA" id="ARBA00007947"/>
    </source>
</evidence>
<feature type="binding site" evidence="18">
    <location>
        <position position="178"/>
    </location>
    <ligand>
        <name>UDP-N-acetyl-alpha-D-glucosamine</name>
        <dbReference type="ChEBI" id="CHEBI:57705"/>
    </ligand>
</feature>
<feature type="binding site" evidence="18">
    <location>
        <begin position="12"/>
        <end position="15"/>
    </location>
    <ligand>
        <name>UDP-N-acetyl-alpha-D-glucosamine</name>
        <dbReference type="ChEBI" id="CHEBI:57705"/>
    </ligand>
</feature>
<dbReference type="InterPro" id="IPR029044">
    <property type="entry name" value="Nucleotide-diphossugar_trans"/>
</dbReference>
<proteinExistence type="inferred from homology"/>
<name>A0A2I2L101_9ACTN</name>
<dbReference type="GO" id="GO:0009245">
    <property type="term" value="P:lipid A biosynthetic process"/>
    <property type="evidence" value="ECO:0007669"/>
    <property type="project" value="UniProtKB-UniRule"/>
</dbReference>
<evidence type="ECO:0000313" key="22">
    <source>
        <dbReference type="Proteomes" id="UP000234331"/>
    </source>
</evidence>
<evidence type="ECO:0000256" key="7">
    <source>
        <dbReference type="ARBA" id="ARBA00022723"/>
    </source>
</evidence>
<feature type="binding site" evidence="18">
    <location>
        <position position="163"/>
    </location>
    <ligand>
        <name>UDP-N-acetyl-alpha-D-glucosamine</name>
        <dbReference type="ChEBI" id="CHEBI:57705"/>
    </ligand>
</feature>
<keyword evidence="8 18" id="KW-0677">Repeat</keyword>
<dbReference type="NCBIfam" id="TIGR01173">
    <property type="entry name" value="glmU"/>
    <property type="match status" value="1"/>
</dbReference>
<feature type="region of interest" description="Disordered" evidence="19">
    <location>
        <begin position="460"/>
        <end position="535"/>
    </location>
</feature>
<feature type="active site" description="Proton acceptor" evidence="18">
    <location>
        <position position="371"/>
    </location>
</feature>
<dbReference type="GO" id="GO:0006048">
    <property type="term" value="P:UDP-N-acetylglucosamine biosynthetic process"/>
    <property type="evidence" value="ECO:0007669"/>
    <property type="project" value="UniProtKB-UniPathway"/>
</dbReference>
<evidence type="ECO:0000256" key="5">
    <source>
        <dbReference type="ARBA" id="ARBA00022679"/>
    </source>
</evidence>
<evidence type="ECO:0000313" key="21">
    <source>
        <dbReference type="EMBL" id="SNQ51594.1"/>
    </source>
</evidence>
<feature type="binding site" evidence="18">
    <location>
        <position position="79"/>
    </location>
    <ligand>
        <name>UDP-N-acetyl-alpha-D-glucosamine</name>
        <dbReference type="ChEBI" id="CHEBI:57705"/>
    </ligand>
</feature>
<evidence type="ECO:0000256" key="1">
    <source>
        <dbReference type="ARBA" id="ARBA00004496"/>
    </source>
</evidence>
<dbReference type="HAMAP" id="MF_01631">
    <property type="entry name" value="GlmU"/>
    <property type="match status" value="1"/>
</dbReference>
<dbReference type="GO" id="GO:0005737">
    <property type="term" value="C:cytoplasm"/>
    <property type="evidence" value="ECO:0007669"/>
    <property type="project" value="UniProtKB-SubCell"/>
</dbReference>
<dbReference type="Proteomes" id="UP000234331">
    <property type="component" value="Unassembled WGS sequence"/>
</dbReference>
<dbReference type="InterPro" id="IPR050065">
    <property type="entry name" value="GlmU-like"/>
</dbReference>
<comment type="subcellular location">
    <subcellularLocation>
        <location evidence="1 18">Cytoplasm</location>
    </subcellularLocation>
</comment>
<feature type="region of interest" description="Linker" evidence="18">
    <location>
        <begin position="239"/>
        <end position="259"/>
    </location>
</feature>
<evidence type="ECO:0000256" key="14">
    <source>
        <dbReference type="ARBA" id="ARBA00023316"/>
    </source>
</evidence>
<comment type="similarity">
    <text evidence="2 18">In the C-terminal section; belongs to the transferase hexapeptide repeat family.</text>
</comment>
<comment type="pathway">
    <text evidence="18">Nucleotide-sugar biosynthesis; UDP-N-acetyl-alpha-D-glucosamine biosynthesis; UDP-N-acetyl-alpha-D-glucosamine from N-acetyl-alpha-D-glucosamine 1-phosphate: step 1/1.</text>
</comment>
<feature type="compositionally biased region" description="Low complexity" evidence="19">
    <location>
        <begin position="464"/>
        <end position="493"/>
    </location>
</feature>
<dbReference type="EC" id="2.3.1.157" evidence="18"/>
<sequence>MTSPRPAAVIILAAGEGKRMRSATPKVLHRVAGRALLGHVLQATAALAATRTAVVIGHGREQVTAMLAEQAPMAVTAVQNRQLGTGHAVRVALGALDGLAERDTVIVLPGDTPLLTGATLAALAEHHDATDAAATVLTAVLDDATGYGRVVRDGDGGVRAIVEHRDADAATAAIREINTGVYAFRAGSLQAALARLTRDNAQGEEYLTDVVALLVGDGEPVAARSVADPAEAAGVNDRVQLAAAGRALRDRVVEAAMRGGTTIIDPATTWIDADVTLEPDTTIAPHTSLHGRTHVARGATVGPECTLTDTVVGPGATVIRTTAERAEIGADATVGPYSHLRPGTRLGRAGKIGAFVETKSAELGEETKVPHLAYVGDAVVGDRSNIGCTSVFVNYDGVAKHRTIIGSDVRIGSDTMLVAPVTVGDGAYTGAGAVIREDVPPGALAIREGRQRVIEDWVARRRPGSPADQAASAASAAGAPTVAAPAPAAGSRPTVPESPRPADLPAADRDSAGDLAHTRLPEPGIAGVPGAGSRT</sequence>
<dbReference type="GO" id="GO:0009252">
    <property type="term" value="P:peptidoglycan biosynthetic process"/>
    <property type="evidence" value="ECO:0007669"/>
    <property type="project" value="UniProtKB-UniRule"/>
</dbReference>
<comment type="similarity">
    <text evidence="3 18">In the N-terminal section; belongs to the N-acetylglucosamine-1-phosphate uridyltransferase family.</text>
</comment>
<feature type="region of interest" description="Pyrophosphorylase" evidence="18">
    <location>
        <begin position="1"/>
        <end position="238"/>
    </location>
</feature>
<evidence type="ECO:0000256" key="11">
    <source>
        <dbReference type="ARBA" id="ARBA00022984"/>
    </source>
</evidence>
<feature type="binding site" evidence="18">
    <location>
        <begin position="84"/>
        <end position="85"/>
    </location>
    <ligand>
        <name>UDP-N-acetyl-alpha-D-glucosamine</name>
        <dbReference type="ChEBI" id="CHEBI:57705"/>
    </ligand>
</feature>
<organism evidence="21 22">
    <name type="scientific">Frankia canadensis</name>
    <dbReference type="NCBI Taxonomy" id="1836972"/>
    <lineage>
        <taxon>Bacteria</taxon>
        <taxon>Bacillati</taxon>
        <taxon>Actinomycetota</taxon>
        <taxon>Actinomycetes</taxon>
        <taxon>Frankiales</taxon>
        <taxon>Frankiaceae</taxon>
        <taxon>Frankia</taxon>
    </lineage>
</organism>
<keyword evidence="4 18" id="KW-0963">Cytoplasm</keyword>
<keyword evidence="10 18" id="KW-0133">Cell shape</keyword>
<evidence type="ECO:0000256" key="16">
    <source>
        <dbReference type="ARBA" id="ARBA00048493"/>
    </source>
</evidence>
<protein>
    <recommendedName>
        <fullName evidence="18">Bifunctional protein GlmU</fullName>
    </recommendedName>
    <domain>
        <recommendedName>
            <fullName evidence="18">UDP-N-acetylglucosamine pyrophosphorylase</fullName>
            <ecNumber evidence="18">2.7.7.23</ecNumber>
        </recommendedName>
        <alternativeName>
            <fullName evidence="18">N-acetylglucosamine-1-phosphate uridyltransferase</fullName>
        </alternativeName>
    </domain>
    <domain>
        <recommendedName>
            <fullName evidence="18">Glucosamine-1-phosphate N-acetyltransferase</fullName>
            <ecNumber evidence="18">2.3.1.157</ecNumber>
        </recommendedName>
    </domain>
</protein>
<evidence type="ECO:0000256" key="10">
    <source>
        <dbReference type="ARBA" id="ARBA00022960"/>
    </source>
</evidence>
<dbReference type="PANTHER" id="PTHR43584">
    <property type="entry name" value="NUCLEOTIDYL TRANSFERASE"/>
    <property type="match status" value="1"/>
</dbReference>
<comment type="caution">
    <text evidence="18">Lacks conserved residue(s) required for the propagation of feature annotation.</text>
</comment>
<dbReference type="EC" id="2.7.7.23" evidence="18"/>
<dbReference type="Pfam" id="PF00132">
    <property type="entry name" value="Hexapep"/>
    <property type="match status" value="1"/>
</dbReference>
<comment type="catalytic activity">
    <reaction evidence="15 18">
        <text>alpha-D-glucosamine 1-phosphate + acetyl-CoA = N-acetyl-alpha-D-glucosamine 1-phosphate + CoA + H(+)</text>
        <dbReference type="Rhea" id="RHEA:13725"/>
        <dbReference type="ChEBI" id="CHEBI:15378"/>
        <dbReference type="ChEBI" id="CHEBI:57287"/>
        <dbReference type="ChEBI" id="CHEBI:57288"/>
        <dbReference type="ChEBI" id="CHEBI:57776"/>
        <dbReference type="ChEBI" id="CHEBI:58516"/>
        <dbReference type="EC" id="2.3.1.157"/>
    </reaction>
</comment>
<feature type="binding site" evidence="18">
    <location>
        <position position="111"/>
    </location>
    <ligand>
        <name>Mg(2+)</name>
        <dbReference type="ChEBI" id="CHEBI:18420"/>
    </ligand>
</feature>
<comment type="cofactor">
    <cofactor evidence="18">
        <name>Mg(2+)</name>
        <dbReference type="ChEBI" id="CHEBI:18420"/>
    </cofactor>
    <text evidence="18">Binds 1 Mg(2+) ion per subunit.</text>
</comment>
<evidence type="ECO:0000256" key="15">
    <source>
        <dbReference type="ARBA" id="ARBA00048247"/>
    </source>
</evidence>
<dbReference type="GO" id="GO:0019134">
    <property type="term" value="F:glucosamine-1-phosphate N-acetyltransferase activity"/>
    <property type="evidence" value="ECO:0007669"/>
    <property type="project" value="UniProtKB-UniRule"/>
</dbReference>
<keyword evidence="22" id="KW-1185">Reference proteome</keyword>
<keyword evidence="12 18" id="KW-0511">Multifunctional enzyme</keyword>
<dbReference type="GO" id="GO:0071555">
    <property type="term" value="P:cell wall organization"/>
    <property type="evidence" value="ECO:0007669"/>
    <property type="project" value="UniProtKB-KW"/>
</dbReference>
<dbReference type="SUPFAM" id="SSF51161">
    <property type="entry name" value="Trimeric LpxA-like enzymes"/>
    <property type="match status" value="1"/>
</dbReference>
<keyword evidence="13 18" id="KW-0012">Acyltransferase</keyword>
<dbReference type="Gene3D" id="3.90.550.10">
    <property type="entry name" value="Spore Coat Polysaccharide Biosynthesis Protein SpsA, Chain A"/>
    <property type="match status" value="1"/>
</dbReference>
<dbReference type="GO" id="GO:0016020">
    <property type="term" value="C:membrane"/>
    <property type="evidence" value="ECO:0007669"/>
    <property type="project" value="GOC"/>
</dbReference>
<dbReference type="GO" id="GO:0000287">
    <property type="term" value="F:magnesium ion binding"/>
    <property type="evidence" value="ECO:0007669"/>
    <property type="project" value="UniProtKB-UniRule"/>
</dbReference>
<dbReference type="InterPro" id="IPR001451">
    <property type="entry name" value="Hexapep"/>
</dbReference>
<feature type="binding site" evidence="18">
    <location>
        <position position="413"/>
    </location>
    <ligand>
        <name>acetyl-CoA</name>
        <dbReference type="ChEBI" id="CHEBI:57288"/>
    </ligand>
</feature>
<dbReference type="SUPFAM" id="SSF53448">
    <property type="entry name" value="Nucleotide-diphospho-sugar transferases"/>
    <property type="match status" value="1"/>
</dbReference>
<keyword evidence="9 18" id="KW-0460">Magnesium</keyword>
<evidence type="ECO:0000256" key="18">
    <source>
        <dbReference type="HAMAP-Rule" id="MF_01631"/>
    </source>
</evidence>
<evidence type="ECO:0000256" key="9">
    <source>
        <dbReference type="ARBA" id="ARBA00022842"/>
    </source>
</evidence>
<dbReference type="InterPro" id="IPR025877">
    <property type="entry name" value="MobA-like_NTP_Trfase"/>
</dbReference>
<dbReference type="UniPathway" id="UPA00113">
    <property type="reaction ID" value="UER00532"/>
</dbReference>
<comment type="catalytic activity">
    <reaction evidence="16 18">
        <text>N-acetyl-alpha-D-glucosamine 1-phosphate + UTP + H(+) = UDP-N-acetyl-alpha-D-glucosamine + diphosphate</text>
        <dbReference type="Rhea" id="RHEA:13509"/>
        <dbReference type="ChEBI" id="CHEBI:15378"/>
        <dbReference type="ChEBI" id="CHEBI:33019"/>
        <dbReference type="ChEBI" id="CHEBI:46398"/>
        <dbReference type="ChEBI" id="CHEBI:57705"/>
        <dbReference type="ChEBI" id="CHEBI:57776"/>
        <dbReference type="EC" id="2.7.7.23"/>
    </reaction>
</comment>
<dbReference type="EMBL" id="FZMO01000543">
    <property type="protein sequence ID" value="SNQ51594.1"/>
    <property type="molecule type" value="Genomic_DNA"/>
</dbReference>
<dbReference type="UniPathway" id="UPA00973"/>
<evidence type="ECO:0000256" key="13">
    <source>
        <dbReference type="ARBA" id="ARBA00023315"/>
    </source>
</evidence>
<dbReference type="InterPro" id="IPR005882">
    <property type="entry name" value="Bifunctional_GlmU"/>
</dbReference>
<comment type="function">
    <text evidence="17 18">Catalyzes the last two sequential reactions in the de novo biosynthetic pathway for UDP-N-acetylglucosamine (UDP-GlcNAc). The C-terminal domain catalyzes the transfer of acetyl group from acetyl coenzyme A to glucosamine-1-phosphate (GlcN-1-P) to produce N-acetylglucosamine-1-phosphate (GlcNAc-1-P), which is converted into UDP-GlcNAc by the transfer of uridine 5-monophosphate (from uridine 5-triphosphate), a reaction catalyzed by the N-terminal domain.</text>
</comment>
<reference evidence="21 22" key="1">
    <citation type="submission" date="2017-06" db="EMBL/GenBank/DDBJ databases">
        <authorList>
            <person name="Kim H.J."/>
            <person name="Triplett B.A."/>
        </authorList>
    </citation>
    <scope>NUCLEOTIDE SEQUENCE [LARGE SCALE GENOMIC DNA]</scope>
    <source>
        <strain evidence="21">FRACA_ARgP5</strain>
    </source>
</reference>
<dbReference type="NCBIfam" id="NF010932">
    <property type="entry name" value="PRK14352.1"/>
    <property type="match status" value="1"/>
</dbReference>
<evidence type="ECO:0000256" key="12">
    <source>
        <dbReference type="ARBA" id="ARBA00023268"/>
    </source>
</evidence>
<dbReference type="CDD" id="cd02540">
    <property type="entry name" value="GT2_GlmU_N_bac"/>
    <property type="match status" value="1"/>
</dbReference>
<keyword evidence="6 18" id="KW-0548">Nucleotidyltransferase</keyword>
<feature type="compositionally biased region" description="Basic and acidic residues" evidence="19">
    <location>
        <begin position="506"/>
        <end position="520"/>
    </location>
</feature>
<dbReference type="CDD" id="cd03353">
    <property type="entry name" value="LbH_GlmU_C"/>
    <property type="match status" value="1"/>
</dbReference>
<keyword evidence="11 18" id="KW-0573">Peptidoglycan synthesis</keyword>
<dbReference type="PANTHER" id="PTHR43584:SF3">
    <property type="entry name" value="BIFUNCTIONAL PROTEIN GLMU"/>
    <property type="match status" value="1"/>
</dbReference>
<dbReference type="OrthoDB" id="9775031at2"/>
<feature type="region of interest" description="N-acetyltransferase" evidence="18">
    <location>
        <begin position="260"/>
        <end position="535"/>
    </location>
</feature>
<dbReference type="GO" id="GO:0003977">
    <property type="term" value="F:UDP-N-acetylglucosamine diphosphorylase activity"/>
    <property type="evidence" value="ECO:0007669"/>
    <property type="project" value="UniProtKB-UniRule"/>
</dbReference>
<evidence type="ECO:0000256" key="4">
    <source>
        <dbReference type="ARBA" id="ARBA00022490"/>
    </source>
</evidence>
<evidence type="ECO:0000256" key="19">
    <source>
        <dbReference type="SAM" id="MobiDB-lite"/>
    </source>
</evidence>
<dbReference type="GO" id="GO:0000902">
    <property type="term" value="P:cell morphogenesis"/>
    <property type="evidence" value="ECO:0007669"/>
    <property type="project" value="UniProtKB-UniRule"/>
</dbReference>
<evidence type="ECO:0000256" key="6">
    <source>
        <dbReference type="ARBA" id="ARBA00022695"/>
    </source>
</evidence>
<comment type="pathway">
    <text evidence="18">Nucleotide-sugar biosynthesis; UDP-N-acetyl-alpha-D-glucosamine biosynthesis; N-acetyl-alpha-D-glucosamine 1-phosphate from alpha-D-glucosamine 6-phosphate (route II): step 2/2.</text>
</comment>
<keyword evidence="7 18" id="KW-0479">Metal-binding</keyword>
<evidence type="ECO:0000256" key="8">
    <source>
        <dbReference type="ARBA" id="ARBA00022737"/>
    </source>
</evidence>
<feature type="domain" description="MobA-like NTP transferase" evidence="20">
    <location>
        <begin position="9"/>
        <end position="139"/>
    </location>
</feature>
<feature type="binding site" evidence="18">
    <location>
        <position position="431"/>
    </location>
    <ligand>
        <name>acetyl-CoA</name>
        <dbReference type="ChEBI" id="CHEBI:57288"/>
    </ligand>
</feature>
<feature type="binding site" evidence="18">
    <location>
        <position position="26"/>
    </location>
    <ligand>
        <name>UDP-N-acetyl-alpha-D-glucosamine</name>
        <dbReference type="ChEBI" id="CHEBI:57705"/>
    </ligand>
</feature>
<gene>
    <name evidence="18 21" type="primary">glmU</name>
    <name evidence="21" type="ORF">FRACA_760003</name>
</gene>
<dbReference type="GO" id="GO:0008360">
    <property type="term" value="P:regulation of cell shape"/>
    <property type="evidence" value="ECO:0007669"/>
    <property type="project" value="UniProtKB-KW"/>
</dbReference>
<feature type="binding site" evidence="18">
    <location>
        <position position="341"/>
    </location>
    <ligand>
        <name>UDP-N-acetyl-alpha-D-glucosamine</name>
        <dbReference type="ChEBI" id="CHEBI:57705"/>
    </ligand>
</feature>
<evidence type="ECO:0000256" key="2">
    <source>
        <dbReference type="ARBA" id="ARBA00007707"/>
    </source>
</evidence>
<dbReference type="InterPro" id="IPR011004">
    <property type="entry name" value="Trimer_LpxA-like_sf"/>
</dbReference>
<dbReference type="AlphaFoldDB" id="A0A2I2L101"/>
<dbReference type="Gene3D" id="2.160.10.10">
    <property type="entry name" value="Hexapeptide repeat proteins"/>
    <property type="match status" value="1"/>
</dbReference>
<accession>A0A2I2L101</accession>
<feature type="binding site" evidence="18">
    <location>
        <position position="148"/>
    </location>
    <ligand>
        <name>UDP-N-acetyl-alpha-D-glucosamine</name>
        <dbReference type="ChEBI" id="CHEBI:57705"/>
    </ligand>
</feature>
<comment type="subunit">
    <text evidence="18">Homotrimer.</text>
</comment>
<keyword evidence="5 18" id="KW-0808">Transferase</keyword>
<comment type="pathway">
    <text evidence="18">Bacterial outer membrane biogenesis; LPS lipid A biosynthesis.</text>
</comment>
<evidence type="ECO:0000256" key="17">
    <source>
        <dbReference type="ARBA" id="ARBA00049628"/>
    </source>
</evidence>
<dbReference type="InterPro" id="IPR038009">
    <property type="entry name" value="GlmU_C_LbH"/>
</dbReference>
<feature type="binding site" evidence="18">
    <location>
        <position position="374"/>
    </location>
    <ligand>
        <name>UDP-N-acetyl-alpha-D-glucosamine</name>
        <dbReference type="ChEBI" id="CHEBI:57705"/>
    </ligand>
</feature>
<evidence type="ECO:0000259" key="20">
    <source>
        <dbReference type="Pfam" id="PF12804"/>
    </source>
</evidence>
<feature type="binding site" evidence="18">
    <location>
        <position position="236"/>
    </location>
    <ligand>
        <name>Mg(2+)</name>
        <dbReference type="ChEBI" id="CHEBI:18420"/>
    </ligand>
</feature>
<feature type="binding site" evidence="18">
    <location>
        <begin position="394"/>
        <end position="395"/>
    </location>
    <ligand>
        <name>acetyl-CoA</name>
        <dbReference type="ChEBI" id="CHEBI:57288"/>
    </ligand>
</feature>
<feature type="binding site" evidence="18">
    <location>
        <position position="359"/>
    </location>
    <ligand>
        <name>UDP-N-acetyl-alpha-D-glucosamine</name>
        <dbReference type="ChEBI" id="CHEBI:57705"/>
    </ligand>
</feature>
<dbReference type="Pfam" id="PF12804">
    <property type="entry name" value="NTP_transf_3"/>
    <property type="match status" value="1"/>
</dbReference>
<feature type="binding site" evidence="18">
    <location>
        <position position="236"/>
    </location>
    <ligand>
        <name>UDP-N-acetyl-alpha-D-glucosamine</name>
        <dbReference type="ChEBI" id="CHEBI:57705"/>
    </ligand>
</feature>